<dbReference type="Pfam" id="PF13017">
    <property type="entry name" value="Maelstrom"/>
    <property type="match status" value="1"/>
</dbReference>
<feature type="domain" description="Maelstrom" evidence="4">
    <location>
        <begin position="321"/>
        <end position="356"/>
    </location>
</feature>
<comment type="similarity">
    <text evidence="1">Belongs to the maelstrom family.</text>
</comment>
<comment type="caution">
    <text evidence="5">The sequence shown here is derived from an EMBL/GenBank/DDBJ whole genome shotgun (WGS) entry which is preliminary data.</text>
</comment>
<dbReference type="EMBL" id="CAJFCW020000005">
    <property type="protein sequence ID" value="CAG9117327.1"/>
    <property type="molecule type" value="Genomic_DNA"/>
</dbReference>
<gene>
    <name evidence="5" type="ORF">BOKJ2_LOCUS10012</name>
</gene>
<keyword evidence="6" id="KW-1185">Reference proteome</keyword>
<feature type="region of interest" description="Disordered" evidence="3">
    <location>
        <begin position="156"/>
        <end position="182"/>
    </location>
</feature>
<dbReference type="InterPro" id="IPR024970">
    <property type="entry name" value="Maelstrom"/>
</dbReference>
<organism evidence="5 6">
    <name type="scientific">Bursaphelenchus okinawaensis</name>
    <dbReference type="NCBI Taxonomy" id="465554"/>
    <lineage>
        <taxon>Eukaryota</taxon>
        <taxon>Metazoa</taxon>
        <taxon>Ecdysozoa</taxon>
        <taxon>Nematoda</taxon>
        <taxon>Chromadorea</taxon>
        <taxon>Rhabditida</taxon>
        <taxon>Tylenchina</taxon>
        <taxon>Tylenchomorpha</taxon>
        <taxon>Aphelenchoidea</taxon>
        <taxon>Aphelenchoididae</taxon>
        <taxon>Bursaphelenchus</taxon>
    </lineage>
</organism>
<sequence length="599" mass="70131">MTSEHRPYVRRTKPTAKHQMPYRCYENSATVRVKKRPTPNREQTQQRRLQQQRNTYLAALEQQKKLATMLGTRDDEPEARQDNEEALISRLAEEFQQKMLTSGRRIIYNQPNQWTPSSRNNRYEGNHSAEAYFKAREASKAKRLARVREYQRLQNAKMNQAASTHRKPPVTRDGPWYGPNGEILEPRHEEERIFCHSIRYFERQNEDEADSEFVTRDTFGRVFKVRYIGYNNQVAAPVCRRRRKPCNGDEYELQDCQDIDFGDHIIDMSERDTYERRLKYNQDKSKMLKFFHNFINDGTDVTNLRRMRMMIMSMQMYDDIDGLVMPAEVAMAEFSLQNGVIDYFDSLIEPVHRLSTLQKRRLNSTAANGFSLGRSQYERERYRRPPNVLHDMVRRLQTITALFRNEASIPYSNGFLEFARSVFPNLDTDPEAWKNQTPSRNNEAPLLVGEWGNRWILVLDHEYKKVIQGVNEMTNIIDLEHGSLRIDPERFILASAFIDALASFVGMNEDLSSFVNEMNLYGTPEGEESNLHQVTNPLCSFHQAIHNYRCARNAVLGICYTLEQCFRSHFGNEILPDRDFAPKTAGVAYRPPGDHDEFE</sequence>
<dbReference type="EMBL" id="CAJFDH010000005">
    <property type="protein sequence ID" value="CAD5223175.1"/>
    <property type="molecule type" value="Genomic_DNA"/>
</dbReference>
<evidence type="ECO:0000256" key="1">
    <source>
        <dbReference type="ARBA" id="ARBA00007057"/>
    </source>
</evidence>
<keyword evidence="2" id="KW-0943">RNA-mediated gene silencing</keyword>
<accession>A0A811L4Y8</accession>
<dbReference type="OrthoDB" id="24555at2759"/>
<dbReference type="AlphaFoldDB" id="A0A811L4Y8"/>
<name>A0A811L4Y8_9BILA</name>
<dbReference type="Proteomes" id="UP000614601">
    <property type="component" value="Unassembled WGS sequence"/>
</dbReference>
<dbReference type="GO" id="GO:0060964">
    <property type="term" value="P:regulation of miRNA-mediated gene silencing"/>
    <property type="evidence" value="ECO:0007669"/>
    <property type="project" value="InterPro"/>
</dbReference>
<dbReference type="GO" id="GO:0031047">
    <property type="term" value="P:regulatory ncRNA-mediated gene silencing"/>
    <property type="evidence" value="ECO:0007669"/>
    <property type="project" value="UniProtKB-KW"/>
</dbReference>
<evidence type="ECO:0000259" key="4">
    <source>
        <dbReference type="Pfam" id="PF13017"/>
    </source>
</evidence>
<proteinExistence type="inferred from homology"/>
<evidence type="ECO:0000313" key="5">
    <source>
        <dbReference type="EMBL" id="CAD5223175.1"/>
    </source>
</evidence>
<evidence type="ECO:0000256" key="2">
    <source>
        <dbReference type="ARBA" id="ARBA00023158"/>
    </source>
</evidence>
<dbReference type="Proteomes" id="UP000783686">
    <property type="component" value="Unassembled WGS sequence"/>
</dbReference>
<protein>
    <recommendedName>
        <fullName evidence="4">Maelstrom domain-containing protein</fullName>
    </recommendedName>
</protein>
<reference evidence="5" key="1">
    <citation type="submission" date="2020-09" db="EMBL/GenBank/DDBJ databases">
        <authorList>
            <person name="Kikuchi T."/>
        </authorList>
    </citation>
    <scope>NUCLEOTIDE SEQUENCE</scope>
    <source>
        <strain evidence="5">SH1</strain>
    </source>
</reference>
<evidence type="ECO:0000256" key="3">
    <source>
        <dbReference type="SAM" id="MobiDB-lite"/>
    </source>
</evidence>
<evidence type="ECO:0000313" key="6">
    <source>
        <dbReference type="Proteomes" id="UP000614601"/>
    </source>
</evidence>